<dbReference type="Proteomes" id="UP001164250">
    <property type="component" value="Chromosome 4"/>
</dbReference>
<gene>
    <name evidence="1" type="ORF">Patl1_19781</name>
</gene>
<sequence>MVRLIDRDHAEIMKDYSIGSVLSGRGSTPLPQASAEGLGQYG</sequence>
<organism evidence="1 2">
    <name type="scientific">Pistacia atlantica</name>
    <dbReference type="NCBI Taxonomy" id="434234"/>
    <lineage>
        <taxon>Eukaryota</taxon>
        <taxon>Viridiplantae</taxon>
        <taxon>Streptophyta</taxon>
        <taxon>Embryophyta</taxon>
        <taxon>Tracheophyta</taxon>
        <taxon>Spermatophyta</taxon>
        <taxon>Magnoliopsida</taxon>
        <taxon>eudicotyledons</taxon>
        <taxon>Gunneridae</taxon>
        <taxon>Pentapetalae</taxon>
        <taxon>rosids</taxon>
        <taxon>malvids</taxon>
        <taxon>Sapindales</taxon>
        <taxon>Anacardiaceae</taxon>
        <taxon>Pistacia</taxon>
    </lineage>
</organism>
<dbReference type="EMBL" id="CM047900">
    <property type="protein sequence ID" value="KAJ0099030.1"/>
    <property type="molecule type" value="Genomic_DNA"/>
</dbReference>
<evidence type="ECO:0000313" key="1">
    <source>
        <dbReference type="EMBL" id="KAJ0099030.1"/>
    </source>
</evidence>
<proteinExistence type="predicted"/>
<reference evidence="2" key="1">
    <citation type="journal article" date="2023" name="G3 (Bethesda)">
        <title>Genome assembly and association tests identify interacting loci associated with vigor, precocity, and sex in interspecific pistachio rootstocks.</title>
        <authorList>
            <person name="Palmer W."/>
            <person name="Jacygrad E."/>
            <person name="Sagayaradj S."/>
            <person name="Cavanaugh K."/>
            <person name="Han R."/>
            <person name="Bertier L."/>
            <person name="Beede B."/>
            <person name="Kafkas S."/>
            <person name="Golino D."/>
            <person name="Preece J."/>
            <person name="Michelmore R."/>
        </authorList>
    </citation>
    <scope>NUCLEOTIDE SEQUENCE [LARGE SCALE GENOMIC DNA]</scope>
</reference>
<protein>
    <submittedName>
        <fullName evidence="1">Uncharacterized protein</fullName>
    </submittedName>
</protein>
<comment type="caution">
    <text evidence="1">The sequence shown here is derived from an EMBL/GenBank/DDBJ whole genome shotgun (WGS) entry which is preliminary data.</text>
</comment>
<accession>A0ACC1BJ07</accession>
<name>A0ACC1BJ07_9ROSI</name>
<keyword evidence="2" id="KW-1185">Reference proteome</keyword>
<evidence type="ECO:0000313" key="2">
    <source>
        <dbReference type="Proteomes" id="UP001164250"/>
    </source>
</evidence>